<keyword evidence="4 8" id="KW-0732">Signal</keyword>
<keyword evidence="2" id="KW-0134">Cell wall</keyword>
<protein>
    <submittedName>
        <fullName evidence="10">Chaplin</fullName>
    </submittedName>
</protein>
<dbReference type="PROSITE" id="PS51884">
    <property type="entry name" value="CHAPLIN"/>
    <property type="match status" value="1"/>
</dbReference>
<evidence type="ECO:0000256" key="3">
    <source>
        <dbReference type="ARBA" id="ARBA00022525"/>
    </source>
</evidence>
<evidence type="ECO:0000313" key="11">
    <source>
        <dbReference type="Proteomes" id="UP000664167"/>
    </source>
</evidence>
<dbReference type="GO" id="GO:0007155">
    <property type="term" value="P:cell adhesion"/>
    <property type="evidence" value="ECO:0007669"/>
    <property type="project" value="UniProtKB-KW"/>
</dbReference>
<feature type="chain" id="PRO_5038015685" evidence="8">
    <location>
        <begin position="28"/>
        <end position="81"/>
    </location>
</feature>
<keyword evidence="11" id="KW-1185">Reference proteome</keyword>
<evidence type="ECO:0000256" key="1">
    <source>
        <dbReference type="ARBA" id="ARBA00004191"/>
    </source>
</evidence>
<accession>A0A939F7X8</accession>
<comment type="caution">
    <text evidence="10">The sequence shown here is derived from an EMBL/GenBank/DDBJ whole genome shotgun (WGS) entry which is preliminary data.</text>
</comment>
<dbReference type="RefSeq" id="WP_206962049.1">
    <property type="nucleotide sequence ID" value="NZ_BAAAJJ010000009.1"/>
</dbReference>
<dbReference type="Pfam" id="PF03777">
    <property type="entry name" value="ChpA-C"/>
    <property type="match status" value="1"/>
</dbReference>
<gene>
    <name evidence="10" type="ORF">J0695_12425</name>
</gene>
<dbReference type="Proteomes" id="UP000664167">
    <property type="component" value="Unassembled WGS sequence"/>
</dbReference>
<evidence type="ECO:0000256" key="5">
    <source>
        <dbReference type="ARBA" id="ARBA00022889"/>
    </source>
</evidence>
<evidence type="ECO:0000256" key="4">
    <source>
        <dbReference type="ARBA" id="ARBA00022729"/>
    </source>
</evidence>
<evidence type="ECO:0000256" key="8">
    <source>
        <dbReference type="SAM" id="SignalP"/>
    </source>
</evidence>
<feature type="domain" description="Chaplin" evidence="9">
    <location>
        <begin position="40"/>
        <end position="80"/>
    </location>
</feature>
<keyword evidence="5" id="KW-0130">Cell adhesion</keyword>
<evidence type="ECO:0000256" key="7">
    <source>
        <dbReference type="PROSITE-ProRule" id="PRU01232"/>
    </source>
</evidence>
<name>A0A939F7X8_9ACTN</name>
<reference evidence="10" key="1">
    <citation type="submission" date="2021-03" db="EMBL/GenBank/DDBJ databases">
        <title>Streptomyces poriferae sp. nov., a novel marine sponge-derived Actinobacteria species with anti-MRSA activity.</title>
        <authorList>
            <person name="Sandoval-Powers M."/>
            <person name="Kralova S."/>
            <person name="Nguyen G.-S."/>
            <person name="Fawwal D."/>
            <person name="Degnes K."/>
            <person name="Klinkenberg G."/>
            <person name="Sletta H."/>
            <person name="Wentzel A."/>
            <person name="Liles M.R."/>
        </authorList>
    </citation>
    <scope>NUCLEOTIDE SEQUENCE</scope>
    <source>
        <strain evidence="10">DSM 41794</strain>
    </source>
</reference>
<evidence type="ECO:0000256" key="2">
    <source>
        <dbReference type="ARBA" id="ARBA00022512"/>
    </source>
</evidence>
<keyword evidence="3" id="KW-0964">Secreted</keyword>
<evidence type="ECO:0000256" key="6">
    <source>
        <dbReference type="ARBA" id="ARBA00023087"/>
    </source>
</evidence>
<organism evidence="10 11">
    <name type="scientific">Streptomyces beijiangensis</name>
    <dbReference type="NCBI Taxonomy" id="163361"/>
    <lineage>
        <taxon>Bacteria</taxon>
        <taxon>Bacillati</taxon>
        <taxon>Actinomycetota</taxon>
        <taxon>Actinomycetes</taxon>
        <taxon>Kitasatosporales</taxon>
        <taxon>Streptomycetaceae</taxon>
        <taxon>Streptomyces</taxon>
    </lineage>
</organism>
<evidence type="ECO:0000259" key="9">
    <source>
        <dbReference type="PROSITE" id="PS51884"/>
    </source>
</evidence>
<dbReference type="EMBL" id="JAFLRJ010000108">
    <property type="protein sequence ID" value="MBO0512607.1"/>
    <property type="molecule type" value="Genomic_DNA"/>
</dbReference>
<comment type="subcellular location">
    <subcellularLocation>
        <location evidence="1">Secreted</location>
        <location evidence="1">Cell wall</location>
    </subcellularLocation>
</comment>
<proteinExistence type="predicted"/>
<evidence type="ECO:0000313" key="10">
    <source>
        <dbReference type="EMBL" id="MBO0512607.1"/>
    </source>
</evidence>
<feature type="signal peptide" evidence="8">
    <location>
        <begin position="1"/>
        <end position="27"/>
    </location>
</feature>
<keyword evidence="6 7" id="KW-0034">Amyloid</keyword>
<dbReference type="AlphaFoldDB" id="A0A939F7X8"/>
<dbReference type="InterPro" id="IPR005528">
    <property type="entry name" value="ChpA-H"/>
</dbReference>
<sequence>MKSMKKATAIALVAGGIVAAGAGVASATDGAHANGKAVKSPGVVSGNLIQAPVHVPVNAVGNTVSVIGALNPAFGNDGFNG</sequence>